<protein>
    <recommendedName>
        <fullName evidence="9">Methylated-DNA--protein-cysteine methyltransferase</fullName>
        <ecNumber evidence="9">2.1.1.63</ecNumber>
    </recommendedName>
    <alternativeName>
        <fullName evidence="9">6-O-methylguanine-DNA methyltransferase</fullName>
        <shortName evidence="9">MGMT</shortName>
    </alternativeName>
    <alternativeName>
        <fullName evidence="9">O-6-methylguanine-DNA-alkyltransferase</fullName>
    </alternativeName>
</protein>
<dbReference type="InterPro" id="IPR023546">
    <property type="entry name" value="MGMT"/>
</dbReference>
<evidence type="ECO:0000256" key="3">
    <source>
        <dbReference type="ARBA" id="ARBA00022490"/>
    </source>
</evidence>
<evidence type="ECO:0000259" key="10">
    <source>
        <dbReference type="Pfam" id="PF01035"/>
    </source>
</evidence>
<evidence type="ECO:0000313" key="13">
    <source>
        <dbReference type="EMBL" id="OAG68383.1"/>
    </source>
</evidence>
<dbReference type="NCBIfam" id="TIGR00589">
    <property type="entry name" value="ogt"/>
    <property type="match status" value="1"/>
</dbReference>
<dbReference type="InterPro" id="IPR036217">
    <property type="entry name" value="MethylDNA_cys_MeTrfase_DNAb"/>
</dbReference>
<dbReference type="HAMAP" id="MF_00772">
    <property type="entry name" value="OGT"/>
    <property type="match status" value="1"/>
</dbReference>
<comment type="subcellular location">
    <subcellularLocation>
        <location evidence="9">Cytoplasm</location>
    </subcellularLocation>
</comment>
<evidence type="ECO:0000256" key="6">
    <source>
        <dbReference type="ARBA" id="ARBA00022763"/>
    </source>
</evidence>
<dbReference type="STRING" id="1843580.A7D17_13980"/>
<dbReference type="Pfam" id="PF02870">
    <property type="entry name" value="Methyltransf_1N"/>
    <property type="match status" value="1"/>
</dbReference>
<gene>
    <name evidence="13" type="ORF">A7D17_13980</name>
    <name evidence="12" type="ORF">VB146_13335</name>
</gene>
<comment type="catalytic activity">
    <reaction evidence="8 9">
        <text>a 6-O-methyl-2'-deoxyguanosine in DNA + L-cysteinyl-[protein] = S-methyl-L-cysteinyl-[protein] + a 2'-deoxyguanosine in DNA</text>
        <dbReference type="Rhea" id="RHEA:24000"/>
        <dbReference type="Rhea" id="RHEA-COMP:10131"/>
        <dbReference type="Rhea" id="RHEA-COMP:10132"/>
        <dbReference type="Rhea" id="RHEA-COMP:11367"/>
        <dbReference type="Rhea" id="RHEA-COMP:11368"/>
        <dbReference type="ChEBI" id="CHEBI:29950"/>
        <dbReference type="ChEBI" id="CHEBI:82612"/>
        <dbReference type="ChEBI" id="CHEBI:85445"/>
        <dbReference type="ChEBI" id="CHEBI:85448"/>
        <dbReference type="EC" id="2.1.1.63"/>
    </reaction>
</comment>
<dbReference type="Proteomes" id="UP000077659">
    <property type="component" value="Unassembled WGS sequence"/>
</dbReference>
<dbReference type="OrthoDB" id="9802228at2"/>
<keyword evidence="3 9" id="KW-0963">Cytoplasm</keyword>
<dbReference type="SUPFAM" id="SSF53155">
    <property type="entry name" value="Methylated DNA-protein cysteine methyltransferase domain"/>
    <property type="match status" value="1"/>
</dbReference>
<feature type="active site" description="Nucleophile; methyl group acceptor" evidence="9">
    <location>
        <position position="131"/>
    </location>
</feature>
<proteinExistence type="inferred from homology"/>
<keyword evidence="5 9" id="KW-0808">Transferase</keyword>
<dbReference type="FunFam" id="1.10.10.10:FF:000214">
    <property type="entry name" value="Methylated-DNA--protein-cysteine methyltransferase"/>
    <property type="match status" value="1"/>
</dbReference>
<dbReference type="Pfam" id="PF01035">
    <property type="entry name" value="DNA_binding_1"/>
    <property type="match status" value="1"/>
</dbReference>
<evidence type="ECO:0000313" key="12">
    <source>
        <dbReference type="EMBL" id="MEA5124818.1"/>
    </source>
</evidence>
<comment type="miscellaneous">
    <text evidence="9">This enzyme catalyzes only one turnover and therefore is not strictly catalytic. According to one definition, an enzyme is a biocatalyst that acts repeatedly and over many reaction cycles.</text>
</comment>
<dbReference type="PROSITE" id="PS00374">
    <property type="entry name" value="MGMT"/>
    <property type="match status" value="1"/>
</dbReference>
<dbReference type="EC" id="2.1.1.63" evidence="9"/>
<dbReference type="Gene3D" id="3.30.160.70">
    <property type="entry name" value="Methylated DNA-protein cysteine methyltransferase domain"/>
    <property type="match status" value="1"/>
</dbReference>
<feature type="domain" description="Methylated-DNA-[protein]-cysteine S-methyltransferase DNA binding" evidence="10">
    <location>
        <begin position="80"/>
        <end position="159"/>
    </location>
</feature>
<dbReference type="InterPro" id="IPR001497">
    <property type="entry name" value="MethylDNA_cys_MeTrfase_AS"/>
</dbReference>
<evidence type="ECO:0000256" key="9">
    <source>
        <dbReference type="HAMAP-Rule" id="MF_00772"/>
    </source>
</evidence>
<comment type="function">
    <text evidence="9">Involved in the cellular defense against the biological effects of O6-methylguanine (O6-MeG) and O4-methylthymine (O4-MeT) in DNA. Repairs the methylated nucleobase in DNA by stoichiometrically transferring the methyl group to a cysteine residue in the enzyme. This is a suicide reaction: the enzyme is irreversibly inactivated.</text>
</comment>
<accession>A0A1A9MCW9</accession>
<dbReference type="InterPro" id="IPR008332">
    <property type="entry name" value="MethylG_MeTrfase_N"/>
</dbReference>
<evidence type="ECO:0000256" key="5">
    <source>
        <dbReference type="ARBA" id="ARBA00022679"/>
    </source>
</evidence>
<sequence>MSTVHYDLFPSPIGTLTVAADQAGVRHILFAQNRYDAAGRARWVHDPDAALVREAREQLLDYLYGGRRRFDLPLAPVGTPFQLEVWHTLAQIPFGQTWSYAQLAQAVGRPAASRAVGAANGRNPLPIVLPCHRVIGANGALTGFGGGLPTKQALLQLEGWSPQPIARAGDLFADAPAAGSR</sequence>
<keyword evidence="7 9" id="KW-0234">DNA repair</keyword>
<dbReference type="GO" id="GO:0006307">
    <property type="term" value="P:DNA alkylation repair"/>
    <property type="evidence" value="ECO:0007669"/>
    <property type="project" value="UniProtKB-UniRule"/>
</dbReference>
<dbReference type="GO" id="GO:0003908">
    <property type="term" value="F:methylated-DNA-[protein]-cysteine S-methyltransferase activity"/>
    <property type="evidence" value="ECO:0007669"/>
    <property type="project" value="UniProtKB-UniRule"/>
</dbReference>
<dbReference type="Proteomes" id="UP001303614">
    <property type="component" value="Unassembled WGS sequence"/>
</dbReference>
<evidence type="ECO:0000259" key="11">
    <source>
        <dbReference type="Pfam" id="PF02870"/>
    </source>
</evidence>
<comment type="caution">
    <text evidence="13">The sequence shown here is derived from an EMBL/GenBank/DDBJ whole genome shotgun (WGS) entry which is preliminary data.</text>
</comment>
<dbReference type="PANTHER" id="PTHR10815:SF5">
    <property type="entry name" value="METHYLATED-DNA--PROTEIN-CYSTEINE METHYLTRANSFERASE"/>
    <property type="match status" value="1"/>
</dbReference>
<evidence type="ECO:0000256" key="8">
    <source>
        <dbReference type="ARBA" id="ARBA00049348"/>
    </source>
</evidence>
<dbReference type="EMBL" id="LXNG01000009">
    <property type="protein sequence ID" value="OAG68383.1"/>
    <property type="molecule type" value="Genomic_DNA"/>
</dbReference>
<evidence type="ECO:0000313" key="15">
    <source>
        <dbReference type="Proteomes" id="UP001303614"/>
    </source>
</evidence>
<keyword evidence="15" id="KW-1185">Reference proteome</keyword>
<dbReference type="RefSeq" id="WP_064508241.1">
    <property type="nucleotide sequence ID" value="NZ_JAYFSN010000014.1"/>
</dbReference>
<evidence type="ECO:0000256" key="7">
    <source>
        <dbReference type="ARBA" id="ARBA00023204"/>
    </source>
</evidence>
<evidence type="ECO:0000256" key="4">
    <source>
        <dbReference type="ARBA" id="ARBA00022603"/>
    </source>
</evidence>
<reference evidence="12 15" key="2">
    <citation type="submission" date="2023-12" db="EMBL/GenBank/DDBJ databases">
        <title>Genome sequencing of Xanthomonas floridensis.</title>
        <authorList>
            <person name="Greer S."/>
            <person name="Harrison J."/>
            <person name="Grant M."/>
            <person name="Vicente J."/>
            <person name="Studholme D."/>
        </authorList>
    </citation>
    <scope>NUCLEOTIDE SEQUENCE [LARGE SCALE GENOMIC DNA]</scope>
    <source>
        <strain evidence="12 15">WHRI 8848</strain>
    </source>
</reference>
<dbReference type="InterPro" id="IPR036631">
    <property type="entry name" value="MGMT_N_sf"/>
</dbReference>
<keyword evidence="4 9" id="KW-0489">Methyltransferase</keyword>
<comment type="catalytic activity">
    <reaction evidence="1 9">
        <text>a 4-O-methyl-thymidine in DNA + L-cysteinyl-[protein] = a thymidine in DNA + S-methyl-L-cysteinyl-[protein]</text>
        <dbReference type="Rhea" id="RHEA:53428"/>
        <dbReference type="Rhea" id="RHEA-COMP:10131"/>
        <dbReference type="Rhea" id="RHEA-COMP:10132"/>
        <dbReference type="Rhea" id="RHEA-COMP:13555"/>
        <dbReference type="Rhea" id="RHEA-COMP:13556"/>
        <dbReference type="ChEBI" id="CHEBI:29950"/>
        <dbReference type="ChEBI" id="CHEBI:82612"/>
        <dbReference type="ChEBI" id="CHEBI:137386"/>
        <dbReference type="ChEBI" id="CHEBI:137387"/>
        <dbReference type="EC" id="2.1.1.63"/>
    </reaction>
</comment>
<evidence type="ECO:0000256" key="2">
    <source>
        <dbReference type="ARBA" id="ARBA00008711"/>
    </source>
</evidence>
<feature type="domain" description="Methylguanine DNA methyltransferase ribonuclease-like" evidence="11">
    <location>
        <begin position="4"/>
        <end position="76"/>
    </location>
</feature>
<comment type="similarity">
    <text evidence="2 9">Belongs to the MGMT family.</text>
</comment>
<dbReference type="InterPro" id="IPR014048">
    <property type="entry name" value="MethylDNA_cys_MeTrfase_DNA-bd"/>
</dbReference>
<evidence type="ECO:0000313" key="14">
    <source>
        <dbReference type="Proteomes" id="UP000077659"/>
    </source>
</evidence>
<evidence type="ECO:0000256" key="1">
    <source>
        <dbReference type="ARBA" id="ARBA00001286"/>
    </source>
</evidence>
<organism evidence="13 14">
    <name type="scientific">Xanthomonas floridensis</name>
    <dbReference type="NCBI Taxonomy" id="1843580"/>
    <lineage>
        <taxon>Bacteria</taxon>
        <taxon>Pseudomonadati</taxon>
        <taxon>Pseudomonadota</taxon>
        <taxon>Gammaproteobacteria</taxon>
        <taxon>Lysobacterales</taxon>
        <taxon>Lysobacteraceae</taxon>
        <taxon>Xanthomonas</taxon>
    </lineage>
</organism>
<name>A0A1A9MCW9_9XANT</name>
<dbReference type="AlphaFoldDB" id="A0A1A9MCW9"/>
<keyword evidence="6 9" id="KW-0227">DNA damage</keyword>
<dbReference type="CDD" id="cd06445">
    <property type="entry name" value="ATase"/>
    <property type="match status" value="1"/>
</dbReference>
<dbReference type="Gene3D" id="1.10.10.10">
    <property type="entry name" value="Winged helix-like DNA-binding domain superfamily/Winged helix DNA-binding domain"/>
    <property type="match status" value="1"/>
</dbReference>
<dbReference type="SUPFAM" id="SSF46767">
    <property type="entry name" value="Methylated DNA-protein cysteine methyltransferase, C-terminal domain"/>
    <property type="match status" value="1"/>
</dbReference>
<reference evidence="13 14" key="1">
    <citation type="submission" date="2016-05" db="EMBL/GenBank/DDBJ databases">
        <title>Pathogenic, phenotypic and molecular characterisation of Xanthomonas nasturtii sp. nov. and Xanthomonas floridensis sp. nov., new species of Xanthomonas associated with watercress production in Florida.</title>
        <authorList>
            <person name="Vicente J.G."/>
            <person name="Rothwell S."/>
            <person name="Holub E.B."/>
            <person name="Studholme D.J."/>
        </authorList>
    </citation>
    <scope>NUCLEOTIDE SEQUENCE [LARGE SCALE GENOMIC DNA]</scope>
    <source>
        <strain evidence="13 14">WHRI 8848</strain>
    </source>
</reference>
<dbReference type="EMBL" id="JAYFSO010000016">
    <property type="protein sequence ID" value="MEA5124818.1"/>
    <property type="molecule type" value="Genomic_DNA"/>
</dbReference>
<dbReference type="GO" id="GO:0005737">
    <property type="term" value="C:cytoplasm"/>
    <property type="evidence" value="ECO:0007669"/>
    <property type="project" value="UniProtKB-SubCell"/>
</dbReference>
<dbReference type="GO" id="GO:0032259">
    <property type="term" value="P:methylation"/>
    <property type="evidence" value="ECO:0007669"/>
    <property type="project" value="UniProtKB-KW"/>
</dbReference>
<dbReference type="InterPro" id="IPR036388">
    <property type="entry name" value="WH-like_DNA-bd_sf"/>
</dbReference>
<dbReference type="PANTHER" id="PTHR10815">
    <property type="entry name" value="METHYLATED-DNA--PROTEIN-CYSTEINE METHYLTRANSFERASE"/>
    <property type="match status" value="1"/>
</dbReference>